<dbReference type="PANTHER" id="PTHR30126">
    <property type="entry name" value="HTH-TYPE TRANSCRIPTIONAL REGULATOR"/>
    <property type="match status" value="1"/>
</dbReference>
<proteinExistence type="inferred from homology"/>
<protein>
    <submittedName>
        <fullName evidence="6">LysR family transcriptional regulator</fullName>
    </submittedName>
</protein>
<dbReference type="PRINTS" id="PR00039">
    <property type="entry name" value="HTHLYSR"/>
</dbReference>
<evidence type="ECO:0000256" key="2">
    <source>
        <dbReference type="ARBA" id="ARBA00023015"/>
    </source>
</evidence>
<dbReference type="Gene3D" id="1.10.10.10">
    <property type="entry name" value="Winged helix-like DNA-binding domain superfamily/Winged helix DNA-binding domain"/>
    <property type="match status" value="1"/>
</dbReference>
<dbReference type="SUPFAM" id="SSF46785">
    <property type="entry name" value="Winged helix' DNA-binding domain"/>
    <property type="match status" value="1"/>
</dbReference>
<dbReference type="InterPro" id="IPR005119">
    <property type="entry name" value="LysR_subst-bd"/>
</dbReference>
<dbReference type="Proteomes" id="UP000194153">
    <property type="component" value="Unassembled WGS sequence"/>
</dbReference>
<keyword evidence="2" id="KW-0805">Transcription regulation</keyword>
<evidence type="ECO:0000313" key="6">
    <source>
        <dbReference type="EMBL" id="GAW66477.1"/>
    </source>
</evidence>
<comment type="similarity">
    <text evidence="1">Belongs to the LysR transcriptional regulatory family.</text>
</comment>
<dbReference type="InterPro" id="IPR036390">
    <property type="entry name" value="WH_DNA-bd_sf"/>
</dbReference>
<evidence type="ECO:0000259" key="5">
    <source>
        <dbReference type="PROSITE" id="PS50931"/>
    </source>
</evidence>
<accession>A0ABQ0MI51</accession>
<dbReference type="Pfam" id="PF00126">
    <property type="entry name" value="HTH_1"/>
    <property type="match status" value="1"/>
</dbReference>
<dbReference type="InterPro" id="IPR000847">
    <property type="entry name" value="LysR_HTH_N"/>
</dbReference>
<feature type="domain" description="HTH lysR-type" evidence="5">
    <location>
        <begin position="5"/>
        <end position="62"/>
    </location>
</feature>
<sequence>MEGRMNLKQLEVFIKVAESGSFSKGAEAAFITQSTVSQHISALESEFGLKLLDRTGKGALPTEGGKILLERARKLVEYAREIPVVLARFKGIEEAELTIAGSSIPGEYMIPAALPLLISRFPGVTIVLLQGDSRDVLGKLLAEEIEFGVVGGRFEEESLVFTPLAEDELVLIAPAGHRWARMSGISKEELLAEPFVLRETGSGTGRAVAKALRQAGIDPAILKVAVHLGSNEAVKRAVMAGIGVSYVSALSVQRELEQGALVQVPVTDVEIKREFFLVERRGRELSPAAVAFKEIMMEIYAEASLKEGA</sequence>
<gene>
    <name evidence="6" type="ORF">GPEL0_01f1861</name>
</gene>
<keyword evidence="3" id="KW-0238">DNA-binding</keyword>
<dbReference type="InterPro" id="IPR036388">
    <property type="entry name" value="WH-like_DNA-bd_sf"/>
</dbReference>
<dbReference type="PROSITE" id="PS50931">
    <property type="entry name" value="HTH_LYSR"/>
    <property type="match status" value="1"/>
</dbReference>
<dbReference type="SUPFAM" id="SSF53850">
    <property type="entry name" value="Periplasmic binding protein-like II"/>
    <property type="match status" value="1"/>
</dbReference>
<organism evidence="6 7">
    <name type="scientific">Geoanaerobacter pelophilus</name>
    <dbReference type="NCBI Taxonomy" id="60036"/>
    <lineage>
        <taxon>Bacteria</taxon>
        <taxon>Pseudomonadati</taxon>
        <taxon>Thermodesulfobacteriota</taxon>
        <taxon>Desulfuromonadia</taxon>
        <taxon>Geobacterales</taxon>
        <taxon>Geobacteraceae</taxon>
        <taxon>Geoanaerobacter</taxon>
    </lineage>
</organism>
<evidence type="ECO:0000256" key="3">
    <source>
        <dbReference type="ARBA" id="ARBA00023125"/>
    </source>
</evidence>
<keyword evidence="4" id="KW-0804">Transcription</keyword>
<reference evidence="7" key="1">
    <citation type="submission" date="2017-05" db="EMBL/GenBank/DDBJ databases">
        <title>Draft genome sequence of Geobacter pelophilus, a iron(III)-reducing bacteria.</title>
        <authorList>
            <person name="Aoyagi T."/>
            <person name="Koike H."/>
            <person name="Morita T."/>
            <person name="Sato Y."/>
            <person name="Habe H."/>
            <person name="Hori T."/>
        </authorList>
    </citation>
    <scope>NUCLEOTIDE SEQUENCE [LARGE SCALE GENOMIC DNA]</scope>
    <source>
        <strain evidence="7">Drf2</strain>
    </source>
</reference>
<dbReference type="NCBIfam" id="NF040786">
    <property type="entry name" value="LysR_Sec_metab"/>
    <property type="match status" value="1"/>
</dbReference>
<evidence type="ECO:0000256" key="4">
    <source>
        <dbReference type="ARBA" id="ARBA00023163"/>
    </source>
</evidence>
<dbReference type="PANTHER" id="PTHR30126:SF91">
    <property type="entry name" value="LYSR FAMILY TRANSCRIPTIONAL REGULATOR"/>
    <property type="match status" value="1"/>
</dbReference>
<dbReference type="InterPro" id="IPR047788">
    <property type="entry name" value="LysR-like_Sec_metab"/>
</dbReference>
<dbReference type="CDD" id="cd08420">
    <property type="entry name" value="PBP2_CysL_like"/>
    <property type="match status" value="1"/>
</dbReference>
<evidence type="ECO:0000256" key="1">
    <source>
        <dbReference type="ARBA" id="ARBA00009437"/>
    </source>
</evidence>
<comment type="caution">
    <text evidence="6">The sequence shown here is derived from an EMBL/GenBank/DDBJ whole genome shotgun (WGS) entry which is preliminary data.</text>
</comment>
<keyword evidence="7" id="KW-1185">Reference proteome</keyword>
<dbReference type="EMBL" id="BDQG01000001">
    <property type="protein sequence ID" value="GAW66477.1"/>
    <property type="molecule type" value="Genomic_DNA"/>
</dbReference>
<dbReference type="Gene3D" id="3.40.190.10">
    <property type="entry name" value="Periplasmic binding protein-like II"/>
    <property type="match status" value="2"/>
</dbReference>
<name>A0ABQ0MI51_9BACT</name>
<dbReference type="Pfam" id="PF03466">
    <property type="entry name" value="LysR_substrate"/>
    <property type="match status" value="1"/>
</dbReference>
<evidence type="ECO:0000313" key="7">
    <source>
        <dbReference type="Proteomes" id="UP000194153"/>
    </source>
</evidence>